<dbReference type="Gene3D" id="1.10.1200.10">
    <property type="entry name" value="ACP-like"/>
    <property type="match status" value="1"/>
</dbReference>
<reference evidence="3" key="1">
    <citation type="journal article" date="2019" name="Int. J. Syst. Evol. Microbiol.">
        <title>The Global Catalogue of Microorganisms (GCM) 10K type strain sequencing project: providing services to taxonomists for standard genome sequencing and annotation.</title>
        <authorList>
            <consortium name="The Broad Institute Genomics Platform"/>
            <consortium name="The Broad Institute Genome Sequencing Center for Infectious Disease"/>
            <person name="Wu L."/>
            <person name="Ma J."/>
        </authorList>
    </citation>
    <scope>NUCLEOTIDE SEQUENCE [LARGE SCALE GENOMIC DNA]</scope>
    <source>
        <strain evidence="3">JCM 10696</strain>
    </source>
</reference>
<dbReference type="InterPro" id="IPR036736">
    <property type="entry name" value="ACP-like_sf"/>
</dbReference>
<dbReference type="InterPro" id="IPR009081">
    <property type="entry name" value="PP-bd_ACP"/>
</dbReference>
<feature type="domain" description="Carrier" evidence="1">
    <location>
        <begin position="1"/>
        <end position="76"/>
    </location>
</feature>
<evidence type="ECO:0000313" key="3">
    <source>
        <dbReference type="Proteomes" id="UP001500665"/>
    </source>
</evidence>
<dbReference type="RefSeq" id="WP_344241741.1">
    <property type="nucleotide sequence ID" value="NZ_BAAAHH010000012.1"/>
</dbReference>
<dbReference type="Proteomes" id="UP001500665">
    <property type="component" value="Unassembled WGS sequence"/>
</dbReference>
<gene>
    <name evidence="2" type="ORF">GCM10009550_33390</name>
</gene>
<comment type="caution">
    <text evidence="2">The sequence shown here is derived from an EMBL/GenBank/DDBJ whole genome shotgun (WGS) entry which is preliminary data.</text>
</comment>
<keyword evidence="3" id="KW-1185">Reference proteome</keyword>
<dbReference type="PROSITE" id="PS50075">
    <property type="entry name" value="CARRIER"/>
    <property type="match status" value="1"/>
</dbReference>
<protein>
    <recommendedName>
        <fullName evidence="1">Carrier domain-containing protein</fullName>
    </recommendedName>
</protein>
<name>A0ABP4BNF9_9ACTN</name>
<dbReference type="SUPFAM" id="SSF47336">
    <property type="entry name" value="ACP-like"/>
    <property type="match status" value="1"/>
</dbReference>
<accession>A0ABP4BNF9</accession>
<evidence type="ECO:0000259" key="1">
    <source>
        <dbReference type="PROSITE" id="PS50075"/>
    </source>
</evidence>
<dbReference type="Pfam" id="PF00550">
    <property type="entry name" value="PP-binding"/>
    <property type="match status" value="1"/>
</dbReference>
<evidence type="ECO:0000313" key="2">
    <source>
        <dbReference type="EMBL" id="GAA0952535.1"/>
    </source>
</evidence>
<sequence length="76" mass="8598">MAALTRDRFVALLQDELDLDVTAADLHLPLDALPDWDSVRTLTLFTALEKETSRELSLPELLEARSLQALYETVTR</sequence>
<dbReference type="EMBL" id="BAAAHH010000012">
    <property type="protein sequence ID" value="GAA0952535.1"/>
    <property type="molecule type" value="Genomic_DNA"/>
</dbReference>
<organism evidence="2 3">
    <name type="scientific">Actinocorallia libanotica</name>
    <dbReference type="NCBI Taxonomy" id="46162"/>
    <lineage>
        <taxon>Bacteria</taxon>
        <taxon>Bacillati</taxon>
        <taxon>Actinomycetota</taxon>
        <taxon>Actinomycetes</taxon>
        <taxon>Streptosporangiales</taxon>
        <taxon>Thermomonosporaceae</taxon>
        <taxon>Actinocorallia</taxon>
    </lineage>
</organism>
<proteinExistence type="predicted"/>